<proteinExistence type="predicted"/>
<reference evidence="1 2" key="1">
    <citation type="submission" date="2022-05" db="EMBL/GenBank/DDBJ databases">
        <authorList>
            <consortium name="Genoscope - CEA"/>
            <person name="William W."/>
        </authorList>
    </citation>
    <scope>NUCLEOTIDE SEQUENCE [LARGE SCALE GENOMIC DNA]</scope>
</reference>
<organism evidence="1 2">
    <name type="scientific">Porites evermanni</name>
    <dbReference type="NCBI Taxonomy" id="104178"/>
    <lineage>
        <taxon>Eukaryota</taxon>
        <taxon>Metazoa</taxon>
        <taxon>Cnidaria</taxon>
        <taxon>Anthozoa</taxon>
        <taxon>Hexacorallia</taxon>
        <taxon>Scleractinia</taxon>
        <taxon>Fungiina</taxon>
        <taxon>Poritidae</taxon>
        <taxon>Porites</taxon>
    </lineage>
</organism>
<evidence type="ECO:0000313" key="2">
    <source>
        <dbReference type="Proteomes" id="UP001159427"/>
    </source>
</evidence>
<gene>
    <name evidence="1" type="ORF">PEVE_00033691</name>
</gene>
<name>A0ABN8MHM2_9CNID</name>
<keyword evidence="2" id="KW-1185">Reference proteome</keyword>
<evidence type="ECO:0000313" key="1">
    <source>
        <dbReference type="EMBL" id="CAH3028274.1"/>
    </source>
</evidence>
<sequence length="222" mass="24812">MMPARLGFKGFLVQELTQKEPELIIGKSTLALQQHLFWTLPAEPLKLLGQKAIQNLPPKKPISVSGRRKRYAYESTSYPWNDILAAQLNNNCYNYANNKATYTFAQPGRGSGVRCQYQFPDCMRNAAINDHLETLDLPPAAPLPPVPSGKKHLVALVINPGVDFHWYRLDQLGIWSHKPGTTQATIFDNGGAIIFDPRVANRGGYTTFACFMHSDRDEVTIA</sequence>
<dbReference type="Proteomes" id="UP001159427">
    <property type="component" value="Unassembled WGS sequence"/>
</dbReference>
<protein>
    <submittedName>
        <fullName evidence="1">Uncharacterized protein</fullName>
    </submittedName>
</protein>
<accession>A0ABN8MHM2</accession>
<comment type="caution">
    <text evidence="1">The sequence shown here is derived from an EMBL/GenBank/DDBJ whole genome shotgun (WGS) entry which is preliminary data.</text>
</comment>
<dbReference type="EMBL" id="CALNXI010000501">
    <property type="protein sequence ID" value="CAH3028274.1"/>
    <property type="molecule type" value="Genomic_DNA"/>
</dbReference>